<dbReference type="InterPro" id="IPR050093">
    <property type="entry name" value="ABC_SmlMolc_Importer"/>
</dbReference>
<gene>
    <name evidence="6" type="ORF">NVS89_11525</name>
</gene>
<dbReference type="PROSITE" id="PS00211">
    <property type="entry name" value="ABC_TRANSPORTER_1"/>
    <property type="match status" value="1"/>
</dbReference>
<dbReference type="FunFam" id="3.40.50.300:FF:000133">
    <property type="entry name" value="Spermidine/putrescine import ATP-binding protein PotA"/>
    <property type="match status" value="1"/>
</dbReference>
<dbReference type="RefSeq" id="WP_258732896.1">
    <property type="nucleotide sequence ID" value="NZ_JANTHZ010000004.1"/>
</dbReference>
<keyword evidence="3" id="KW-0547">Nucleotide-binding</keyword>
<organism evidence="6 7">
    <name type="scientific">Ancylobacter mangrovi</name>
    <dbReference type="NCBI Taxonomy" id="2972472"/>
    <lineage>
        <taxon>Bacteria</taxon>
        <taxon>Pseudomonadati</taxon>
        <taxon>Pseudomonadota</taxon>
        <taxon>Alphaproteobacteria</taxon>
        <taxon>Hyphomicrobiales</taxon>
        <taxon>Xanthobacteraceae</taxon>
        <taxon>Ancylobacter</taxon>
    </lineage>
</organism>
<dbReference type="Proteomes" id="UP001151088">
    <property type="component" value="Unassembled WGS sequence"/>
</dbReference>
<comment type="similarity">
    <text evidence="1">Belongs to the ABC transporter superfamily.</text>
</comment>
<comment type="caution">
    <text evidence="6">The sequence shown here is derived from an EMBL/GenBank/DDBJ whole genome shotgun (WGS) entry which is preliminary data.</text>
</comment>
<dbReference type="SUPFAM" id="SSF50331">
    <property type="entry name" value="MOP-like"/>
    <property type="match status" value="1"/>
</dbReference>
<dbReference type="GO" id="GO:0005524">
    <property type="term" value="F:ATP binding"/>
    <property type="evidence" value="ECO:0007669"/>
    <property type="project" value="UniProtKB-KW"/>
</dbReference>
<dbReference type="InterPro" id="IPR008995">
    <property type="entry name" value="Mo/tungstate-bd_C_term_dom"/>
</dbReference>
<reference evidence="6" key="1">
    <citation type="submission" date="2022-08" db="EMBL/GenBank/DDBJ databases">
        <authorList>
            <person name="Li F."/>
        </authorList>
    </citation>
    <scope>NUCLEOTIDE SEQUENCE</scope>
    <source>
        <strain evidence="6">MQZ15Z-1</strain>
    </source>
</reference>
<dbReference type="Pfam" id="PF00005">
    <property type="entry name" value="ABC_tran"/>
    <property type="match status" value="1"/>
</dbReference>
<dbReference type="Pfam" id="PF08402">
    <property type="entry name" value="TOBE_2"/>
    <property type="match status" value="1"/>
</dbReference>
<dbReference type="SUPFAM" id="SSF52540">
    <property type="entry name" value="P-loop containing nucleoside triphosphate hydrolases"/>
    <property type="match status" value="1"/>
</dbReference>
<dbReference type="InterPro" id="IPR017871">
    <property type="entry name" value="ABC_transporter-like_CS"/>
</dbReference>
<dbReference type="PANTHER" id="PTHR42781">
    <property type="entry name" value="SPERMIDINE/PUTRESCINE IMPORT ATP-BINDING PROTEIN POTA"/>
    <property type="match status" value="1"/>
</dbReference>
<feature type="domain" description="ABC transporter" evidence="5">
    <location>
        <begin position="7"/>
        <end position="237"/>
    </location>
</feature>
<evidence type="ECO:0000256" key="3">
    <source>
        <dbReference type="ARBA" id="ARBA00022741"/>
    </source>
</evidence>
<accession>A0A9X2PBS3</accession>
<dbReference type="Gene3D" id="3.40.50.300">
    <property type="entry name" value="P-loop containing nucleotide triphosphate hydrolases"/>
    <property type="match status" value="1"/>
</dbReference>
<dbReference type="InterPro" id="IPR003593">
    <property type="entry name" value="AAA+_ATPase"/>
</dbReference>
<dbReference type="SMART" id="SM00382">
    <property type="entry name" value="AAA"/>
    <property type="match status" value="1"/>
</dbReference>
<dbReference type="PANTHER" id="PTHR42781:SF4">
    <property type="entry name" value="SPERMIDINE_PUTRESCINE IMPORT ATP-BINDING PROTEIN POTA"/>
    <property type="match status" value="1"/>
</dbReference>
<keyword evidence="4 6" id="KW-0067">ATP-binding</keyword>
<dbReference type="GO" id="GO:0016887">
    <property type="term" value="F:ATP hydrolysis activity"/>
    <property type="evidence" value="ECO:0007669"/>
    <property type="project" value="InterPro"/>
</dbReference>
<keyword evidence="2" id="KW-0813">Transport</keyword>
<dbReference type="PROSITE" id="PS50893">
    <property type="entry name" value="ABC_TRANSPORTER_2"/>
    <property type="match status" value="1"/>
</dbReference>
<evidence type="ECO:0000256" key="1">
    <source>
        <dbReference type="ARBA" id="ARBA00005417"/>
    </source>
</evidence>
<dbReference type="InterPro" id="IPR027417">
    <property type="entry name" value="P-loop_NTPase"/>
</dbReference>
<sequence length="364" mass="40054">MTASNIVELYGVTKAFGALTVLHDIDLNIVEGEILTLLGPSGCGKTTLMRIIAGFEPTTHGRVIIKGADVSNLPPDRRPVNMVFQRYALFPHLDVFDNVAFGLRLKKWPKDRIREVVRNMLQLVQLGDYGNRWIHELSGGQAQRVALARALVNSPSVLLLDEPLAALDLKIRHHMLAELKRIHQETGTTFIYVTHDQDEATILSDRIVLMNGGRIEQIGTPEEMYAHPRSLFCARFLGETNILDGAVRACESEVTYVDLGTGTVKVPTNGTALAVGQKVSLAIRPEALQVCRRAQPAATEGDANALEGTVEDVVFMGSRVLYSIRTPVETLKYQATRSVDGVMLAQGEEVRACWRPEAAVLLTH</sequence>
<dbReference type="EMBL" id="JANTHZ010000004">
    <property type="protein sequence ID" value="MCS0495731.1"/>
    <property type="molecule type" value="Genomic_DNA"/>
</dbReference>
<keyword evidence="7" id="KW-1185">Reference proteome</keyword>
<evidence type="ECO:0000313" key="7">
    <source>
        <dbReference type="Proteomes" id="UP001151088"/>
    </source>
</evidence>
<dbReference type="InterPro" id="IPR003439">
    <property type="entry name" value="ABC_transporter-like_ATP-bd"/>
</dbReference>
<evidence type="ECO:0000259" key="5">
    <source>
        <dbReference type="PROSITE" id="PS50893"/>
    </source>
</evidence>
<dbReference type="GO" id="GO:0043190">
    <property type="term" value="C:ATP-binding cassette (ABC) transporter complex"/>
    <property type="evidence" value="ECO:0007669"/>
    <property type="project" value="InterPro"/>
</dbReference>
<dbReference type="GO" id="GO:0022857">
    <property type="term" value="F:transmembrane transporter activity"/>
    <property type="evidence" value="ECO:0007669"/>
    <property type="project" value="InterPro"/>
</dbReference>
<proteinExistence type="inferred from homology"/>
<evidence type="ECO:0000313" key="6">
    <source>
        <dbReference type="EMBL" id="MCS0495731.1"/>
    </source>
</evidence>
<dbReference type="AlphaFoldDB" id="A0A9X2PBS3"/>
<protein>
    <submittedName>
        <fullName evidence="6">ABC transporter ATP-binding protein</fullName>
    </submittedName>
</protein>
<dbReference type="Gene3D" id="2.40.50.100">
    <property type="match status" value="1"/>
</dbReference>
<name>A0A9X2PBS3_9HYPH</name>
<evidence type="ECO:0000256" key="2">
    <source>
        <dbReference type="ARBA" id="ARBA00022448"/>
    </source>
</evidence>
<dbReference type="InterPro" id="IPR013611">
    <property type="entry name" value="Transp-assoc_OB_typ2"/>
</dbReference>
<evidence type="ECO:0000256" key="4">
    <source>
        <dbReference type="ARBA" id="ARBA00022840"/>
    </source>
</evidence>
<dbReference type="GO" id="GO:0015847">
    <property type="term" value="P:putrescine transport"/>
    <property type="evidence" value="ECO:0007669"/>
    <property type="project" value="UniProtKB-ARBA"/>
</dbReference>